<dbReference type="EMBL" id="CM026433">
    <property type="protein sequence ID" value="KAG0555607.1"/>
    <property type="molecule type" value="Genomic_DNA"/>
</dbReference>
<feature type="compositionally biased region" description="Pro residues" evidence="1">
    <location>
        <begin position="82"/>
        <end position="101"/>
    </location>
</feature>
<keyword evidence="4" id="KW-1185">Reference proteome</keyword>
<sequence length="101" mass="11125">MKMMARNMILLAVGLLMLLGLATADLQGSKPERRLYLDMTQRELSGTTSGSNSEGTEYYYTGSKAVQKLQTRRMLRPTPSGKRPPPPNPQRTAPAPPPPQI</sequence>
<dbReference type="AlphaFoldDB" id="A0A8T0GAW1"/>
<organism evidence="3 4">
    <name type="scientific">Ceratodon purpureus</name>
    <name type="common">Fire moss</name>
    <name type="synonym">Dicranum purpureum</name>
    <dbReference type="NCBI Taxonomy" id="3225"/>
    <lineage>
        <taxon>Eukaryota</taxon>
        <taxon>Viridiplantae</taxon>
        <taxon>Streptophyta</taxon>
        <taxon>Embryophyta</taxon>
        <taxon>Bryophyta</taxon>
        <taxon>Bryophytina</taxon>
        <taxon>Bryopsida</taxon>
        <taxon>Dicranidae</taxon>
        <taxon>Pseudoditrichales</taxon>
        <taxon>Ditrichaceae</taxon>
        <taxon>Ceratodon</taxon>
    </lineage>
</organism>
<evidence type="ECO:0000313" key="4">
    <source>
        <dbReference type="Proteomes" id="UP000822688"/>
    </source>
</evidence>
<feature type="compositionally biased region" description="Low complexity" evidence="1">
    <location>
        <begin position="43"/>
        <end position="57"/>
    </location>
</feature>
<gene>
    <name evidence="3" type="ORF">KC19_12G181500</name>
</gene>
<protein>
    <submittedName>
        <fullName evidence="3">Uncharacterized protein</fullName>
    </submittedName>
</protein>
<evidence type="ECO:0000256" key="1">
    <source>
        <dbReference type="SAM" id="MobiDB-lite"/>
    </source>
</evidence>
<evidence type="ECO:0000256" key="2">
    <source>
        <dbReference type="SAM" id="SignalP"/>
    </source>
</evidence>
<name>A0A8T0GAW1_CERPU</name>
<comment type="caution">
    <text evidence="3">The sequence shown here is derived from an EMBL/GenBank/DDBJ whole genome shotgun (WGS) entry which is preliminary data.</text>
</comment>
<proteinExistence type="predicted"/>
<dbReference type="Proteomes" id="UP000822688">
    <property type="component" value="Chromosome 12"/>
</dbReference>
<feature type="chain" id="PRO_5035864519" evidence="2">
    <location>
        <begin position="25"/>
        <end position="101"/>
    </location>
</feature>
<reference evidence="3" key="1">
    <citation type="submission" date="2020-06" db="EMBL/GenBank/DDBJ databases">
        <title>WGS assembly of Ceratodon purpureus strain R40.</title>
        <authorList>
            <person name="Carey S.B."/>
            <person name="Jenkins J."/>
            <person name="Shu S."/>
            <person name="Lovell J.T."/>
            <person name="Sreedasyam A."/>
            <person name="Maumus F."/>
            <person name="Tiley G.P."/>
            <person name="Fernandez-Pozo N."/>
            <person name="Barry K."/>
            <person name="Chen C."/>
            <person name="Wang M."/>
            <person name="Lipzen A."/>
            <person name="Daum C."/>
            <person name="Saski C.A."/>
            <person name="Payton A.C."/>
            <person name="Mcbreen J.C."/>
            <person name="Conrad R.E."/>
            <person name="Kollar L.M."/>
            <person name="Olsson S."/>
            <person name="Huttunen S."/>
            <person name="Landis J.B."/>
            <person name="Wickett N.J."/>
            <person name="Johnson M.G."/>
            <person name="Rensing S.A."/>
            <person name="Grimwood J."/>
            <person name="Schmutz J."/>
            <person name="Mcdaniel S.F."/>
        </authorList>
    </citation>
    <scope>NUCLEOTIDE SEQUENCE</scope>
    <source>
        <strain evidence="3">R40</strain>
    </source>
</reference>
<evidence type="ECO:0000313" key="3">
    <source>
        <dbReference type="EMBL" id="KAG0555607.1"/>
    </source>
</evidence>
<feature type="region of interest" description="Disordered" evidence="1">
    <location>
        <begin position="39"/>
        <end position="101"/>
    </location>
</feature>
<feature type="signal peptide" evidence="2">
    <location>
        <begin position="1"/>
        <end position="24"/>
    </location>
</feature>
<accession>A0A8T0GAW1</accession>
<keyword evidence="2" id="KW-0732">Signal</keyword>